<evidence type="ECO:0000313" key="2">
    <source>
        <dbReference type="EMBL" id="KAJ6437739.1"/>
    </source>
</evidence>
<dbReference type="GO" id="GO:0016747">
    <property type="term" value="F:acyltransferase activity, transferring groups other than amino-acyl groups"/>
    <property type="evidence" value="ECO:0007669"/>
    <property type="project" value="InterPro"/>
</dbReference>
<dbReference type="PANTHER" id="PTHR42791:SF1">
    <property type="entry name" value="N-ACETYLTRANSFERASE DOMAIN-CONTAINING PROTEIN"/>
    <property type="match status" value="1"/>
</dbReference>
<sequence length="314" mass="33865">MAIATRVATAADQDAISRIHYAALGAYHEFYAAFFKMHPRELVPEATARAMADPKFTFLVAEEQQETSEDRPEVVGFIRYNLVPEAAAATTAIGDDAAAEDAQGPAVGDAEADATAQPPSLFARKAHVEAIWERFSEREKEMDACYEAAAAGKRHFCEFMLPPAARGAPPGFLSPVPAPVSVPVATQDNAATQMTDWTWRSRQPSHGRPAHQRKGIGGTLLRAVTARADAEAVPTLLVASAEARGLYLRCGFAVLGEWTIDNEYWAGEVERHERALGVADARGLEQRFRGVKEVEAYMIRTPAGGDAGAEVASN</sequence>
<dbReference type="Gene3D" id="3.40.630.30">
    <property type="match status" value="2"/>
</dbReference>
<keyword evidence="3" id="KW-1185">Reference proteome</keyword>
<dbReference type="Proteomes" id="UP001163105">
    <property type="component" value="Unassembled WGS sequence"/>
</dbReference>
<protein>
    <submittedName>
        <fullName evidence="2">GNAT family acetyltransferase</fullName>
    </submittedName>
</protein>
<dbReference type="SUPFAM" id="SSF55729">
    <property type="entry name" value="Acyl-CoA N-acyltransferases (Nat)"/>
    <property type="match status" value="2"/>
</dbReference>
<evidence type="ECO:0000259" key="1">
    <source>
        <dbReference type="Pfam" id="PF13508"/>
    </source>
</evidence>
<name>A0AB34FE67_9HYPO</name>
<dbReference type="Pfam" id="PF13508">
    <property type="entry name" value="Acetyltransf_7"/>
    <property type="match status" value="1"/>
</dbReference>
<evidence type="ECO:0000313" key="3">
    <source>
        <dbReference type="Proteomes" id="UP001163105"/>
    </source>
</evidence>
<dbReference type="AlphaFoldDB" id="A0AB34FE67"/>
<comment type="caution">
    <text evidence="2">The sequence shown here is derived from an EMBL/GenBank/DDBJ whole genome shotgun (WGS) entry which is preliminary data.</text>
</comment>
<dbReference type="EMBL" id="JAQHRD010000010">
    <property type="protein sequence ID" value="KAJ6437739.1"/>
    <property type="molecule type" value="Genomic_DNA"/>
</dbReference>
<dbReference type="InterPro" id="IPR016181">
    <property type="entry name" value="Acyl_CoA_acyltransferase"/>
</dbReference>
<proteinExistence type="predicted"/>
<dbReference type="InterPro" id="IPR052523">
    <property type="entry name" value="Trichothecene_AcTrans"/>
</dbReference>
<gene>
    <name evidence="2" type="ORF">O9K51_09567</name>
</gene>
<reference evidence="2" key="1">
    <citation type="submission" date="2023-01" db="EMBL/GenBank/DDBJ databases">
        <title>The growth and conidiation of Purpureocillium lavendulum are regulated by nitrogen source and histone H3K14 acetylation.</title>
        <authorList>
            <person name="Tang P."/>
            <person name="Han J."/>
            <person name="Zhang C."/>
            <person name="Tang P."/>
            <person name="Qi F."/>
            <person name="Zhang K."/>
            <person name="Liang L."/>
        </authorList>
    </citation>
    <scope>NUCLEOTIDE SEQUENCE</scope>
    <source>
        <strain evidence="2">YMF1.00683</strain>
    </source>
</reference>
<accession>A0AB34FE67</accession>
<dbReference type="InterPro" id="IPR000182">
    <property type="entry name" value="GNAT_dom"/>
</dbReference>
<feature type="domain" description="N-acetyltransferase" evidence="1">
    <location>
        <begin position="209"/>
        <end position="253"/>
    </location>
</feature>
<dbReference type="PANTHER" id="PTHR42791">
    <property type="entry name" value="GNAT FAMILY ACETYLTRANSFERASE"/>
    <property type="match status" value="1"/>
</dbReference>
<organism evidence="2 3">
    <name type="scientific">Purpureocillium lavendulum</name>
    <dbReference type="NCBI Taxonomy" id="1247861"/>
    <lineage>
        <taxon>Eukaryota</taxon>
        <taxon>Fungi</taxon>
        <taxon>Dikarya</taxon>
        <taxon>Ascomycota</taxon>
        <taxon>Pezizomycotina</taxon>
        <taxon>Sordariomycetes</taxon>
        <taxon>Hypocreomycetidae</taxon>
        <taxon>Hypocreales</taxon>
        <taxon>Ophiocordycipitaceae</taxon>
        <taxon>Purpureocillium</taxon>
    </lineage>
</organism>